<protein>
    <submittedName>
        <fullName evidence="2">Uncharacterized protein</fullName>
    </submittedName>
</protein>
<accession>A0A2D4IFS0</accession>
<feature type="region of interest" description="Disordered" evidence="1">
    <location>
        <begin position="55"/>
        <end position="75"/>
    </location>
</feature>
<name>A0A2D4IFS0_MICLE</name>
<reference evidence="2" key="2">
    <citation type="submission" date="2017-11" db="EMBL/GenBank/DDBJ databases">
        <title>Coralsnake Venomics: Analyses of Venom Gland Transcriptomes and Proteomes of Six Brazilian Taxa.</title>
        <authorList>
            <person name="Aird S.D."/>
            <person name="Jorge da Silva N."/>
            <person name="Qiu L."/>
            <person name="Villar-Briones A."/>
            <person name="Aparecida-Saddi V."/>
            <person name="Campos-Telles M.P."/>
            <person name="Grau M."/>
            <person name="Mikheyev A.S."/>
        </authorList>
    </citation>
    <scope>NUCLEOTIDE SEQUENCE</scope>
    <source>
        <tissue evidence="2">Venom_gland</tissue>
    </source>
</reference>
<dbReference type="AlphaFoldDB" id="A0A2D4IFS0"/>
<sequence length="116" mass="13173">MSLCKDQNCAKHLEEVIYKVHYYCKGAEGERETEPSSRLPAGYLYMDINSQLSDGPSVSSLHTNADEPSKHSHKPYEGYGCVNTLKKGCLQITSHKCLAQMYYQMLTIFATRNYLL</sequence>
<feature type="compositionally biased region" description="Basic and acidic residues" evidence="1">
    <location>
        <begin position="64"/>
        <end position="75"/>
    </location>
</feature>
<evidence type="ECO:0000256" key="1">
    <source>
        <dbReference type="SAM" id="MobiDB-lite"/>
    </source>
</evidence>
<evidence type="ECO:0000313" key="2">
    <source>
        <dbReference type="EMBL" id="LAA83058.1"/>
    </source>
</evidence>
<organism evidence="2">
    <name type="scientific">Micrurus lemniscatus lemniscatus</name>
    <dbReference type="NCBI Taxonomy" id="129467"/>
    <lineage>
        <taxon>Eukaryota</taxon>
        <taxon>Metazoa</taxon>
        <taxon>Chordata</taxon>
        <taxon>Craniata</taxon>
        <taxon>Vertebrata</taxon>
        <taxon>Euteleostomi</taxon>
        <taxon>Lepidosauria</taxon>
        <taxon>Squamata</taxon>
        <taxon>Bifurcata</taxon>
        <taxon>Unidentata</taxon>
        <taxon>Episquamata</taxon>
        <taxon>Toxicofera</taxon>
        <taxon>Serpentes</taxon>
        <taxon>Colubroidea</taxon>
        <taxon>Elapidae</taxon>
        <taxon>Elapinae</taxon>
        <taxon>Micrurus</taxon>
    </lineage>
</organism>
<dbReference type="EMBL" id="IACK01097298">
    <property type="protein sequence ID" value="LAA83058.1"/>
    <property type="molecule type" value="Transcribed_RNA"/>
</dbReference>
<proteinExistence type="predicted"/>
<reference evidence="2" key="1">
    <citation type="submission" date="2017-07" db="EMBL/GenBank/DDBJ databases">
        <authorList>
            <person name="Mikheyev A."/>
            <person name="Grau M."/>
        </authorList>
    </citation>
    <scope>NUCLEOTIDE SEQUENCE</scope>
    <source>
        <tissue evidence="2">Venom_gland</tissue>
    </source>
</reference>